<protein>
    <recommendedName>
        <fullName evidence="4">4Fe-4S ferredoxin-type domain-containing protein</fullName>
    </recommendedName>
</protein>
<evidence type="ECO:0000256" key="1">
    <source>
        <dbReference type="SAM" id="SignalP"/>
    </source>
</evidence>
<sequence length="156" mass="15853">MKNENRGTGFAAVALTAIMLSSAACVIVGSGSDGDEDPTPGTTTTTTITTTGTTTTTTTTTTTNTCTDDETMVCSPDEGCGLCALTGPCAAFVTACTNNTSCASLNTCVNDCEDDACIDDCYDTYPEGETDYDNLSGCVVCDVCPLSCDEGNLCGN</sequence>
<evidence type="ECO:0008006" key="4">
    <source>
        <dbReference type="Google" id="ProtNLM"/>
    </source>
</evidence>
<dbReference type="RefSeq" id="WP_050429749.1">
    <property type="nucleotide sequence ID" value="NZ_CP012159.1"/>
</dbReference>
<organism evidence="2 3">
    <name type="scientific">Chondromyces crocatus</name>
    <dbReference type="NCBI Taxonomy" id="52"/>
    <lineage>
        <taxon>Bacteria</taxon>
        <taxon>Pseudomonadati</taxon>
        <taxon>Myxococcota</taxon>
        <taxon>Polyangia</taxon>
        <taxon>Polyangiales</taxon>
        <taxon>Polyangiaceae</taxon>
        <taxon>Chondromyces</taxon>
    </lineage>
</organism>
<feature type="signal peptide" evidence="1">
    <location>
        <begin position="1"/>
        <end position="23"/>
    </location>
</feature>
<feature type="chain" id="PRO_5005459056" description="4Fe-4S ferredoxin-type domain-containing protein" evidence="1">
    <location>
        <begin position="24"/>
        <end position="156"/>
    </location>
</feature>
<keyword evidence="1" id="KW-0732">Signal</keyword>
<name>A0A0K1E943_CHOCO</name>
<proteinExistence type="predicted"/>
<dbReference type="AlphaFoldDB" id="A0A0K1E943"/>
<accession>A0A0K1E943</accession>
<dbReference type="KEGG" id="ccro:CMC5_015090"/>
<dbReference type="Proteomes" id="UP000067626">
    <property type="component" value="Chromosome"/>
</dbReference>
<reference evidence="2 3" key="1">
    <citation type="submission" date="2015-07" db="EMBL/GenBank/DDBJ databases">
        <title>Genome analysis of myxobacterium Chondromyces crocatus Cm c5 reveals a high potential for natural compound synthesis and the genetic basis for the loss of fruiting body formation.</title>
        <authorList>
            <person name="Zaburannyi N."/>
            <person name="Bunk B."/>
            <person name="Maier J."/>
            <person name="Overmann J."/>
            <person name="Mueller R."/>
        </authorList>
    </citation>
    <scope>NUCLEOTIDE SEQUENCE [LARGE SCALE GENOMIC DNA]</scope>
    <source>
        <strain evidence="2 3">Cm c5</strain>
    </source>
</reference>
<dbReference type="EMBL" id="CP012159">
    <property type="protein sequence ID" value="AKT37374.1"/>
    <property type="molecule type" value="Genomic_DNA"/>
</dbReference>
<gene>
    <name evidence="2" type="ORF">CMC5_015090</name>
</gene>
<keyword evidence="3" id="KW-1185">Reference proteome</keyword>
<dbReference type="PROSITE" id="PS51257">
    <property type="entry name" value="PROKAR_LIPOPROTEIN"/>
    <property type="match status" value="1"/>
</dbReference>
<evidence type="ECO:0000313" key="2">
    <source>
        <dbReference type="EMBL" id="AKT37374.1"/>
    </source>
</evidence>
<evidence type="ECO:0000313" key="3">
    <source>
        <dbReference type="Proteomes" id="UP000067626"/>
    </source>
</evidence>